<keyword evidence="7" id="KW-1185">Reference proteome</keyword>
<dbReference type="EMBL" id="JBEDUW010000006">
    <property type="protein sequence ID" value="KAK9923455.1"/>
    <property type="molecule type" value="Genomic_DNA"/>
</dbReference>
<dbReference type="GO" id="GO:0016887">
    <property type="term" value="F:ATP hydrolysis activity"/>
    <property type="evidence" value="ECO:0007669"/>
    <property type="project" value="TreeGrafter"/>
</dbReference>
<keyword evidence="1" id="KW-0547">Nucleotide-binding</keyword>
<accession>A0AAW1WHI2</accession>
<dbReference type="AlphaFoldDB" id="A0AAW1WHI2"/>
<feature type="compositionally biased region" description="Polar residues" evidence="3">
    <location>
        <begin position="14"/>
        <end position="25"/>
    </location>
</feature>
<dbReference type="InterPro" id="IPR027417">
    <property type="entry name" value="P-loop_NTPase"/>
</dbReference>
<feature type="domain" description="DUF7477" evidence="5">
    <location>
        <begin position="203"/>
        <end position="255"/>
    </location>
</feature>
<evidence type="ECO:0008006" key="8">
    <source>
        <dbReference type="Google" id="ProtNLM"/>
    </source>
</evidence>
<reference evidence="6 7" key="1">
    <citation type="journal article" date="2023" name="G3 (Bethesda)">
        <title>A chromosome-length genome assembly and annotation of blackberry (Rubus argutus, cv. 'Hillquist').</title>
        <authorList>
            <person name="Bruna T."/>
            <person name="Aryal R."/>
            <person name="Dudchenko O."/>
            <person name="Sargent D.J."/>
            <person name="Mead D."/>
            <person name="Buti M."/>
            <person name="Cavallini A."/>
            <person name="Hytonen T."/>
            <person name="Andres J."/>
            <person name="Pham M."/>
            <person name="Weisz D."/>
            <person name="Mascagni F."/>
            <person name="Usai G."/>
            <person name="Natali L."/>
            <person name="Bassil N."/>
            <person name="Fernandez G.E."/>
            <person name="Lomsadze A."/>
            <person name="Armour M."/>
            <person name="Olukolu B."/>
            <person name="Poorten T."/>
            <person name="Britton C."/>
            <person name="Davik J."/>
            <person name="Ashrafi H."/>
            <person name="Aiden E.L."/>
            <person name="Borodovsky M."/>
            <person name="Worthington M."/>
        </authorList>
    </citation>
    <scope>NUCLEOTIDE SEQUENCE [LARGE SCALE GENOMIC DNA]</scope>
    <source>
        <strain evidence="6">PI 553951</strain>
    </source>
</reference>
<dbReference type="Pfam" id="PF24289">
    <property type="entry name" value="DUF7477"/>
    <property type="match status" value="1"/>
</dbReference>
<protein>
    <recommendedName>
        <fullName evidence="8">AAA ATPase AAA+ lid domain-containing protein</fullName>
    </recommendedName>
</protein>
<dbReference type="Proteomes" id="UP001457282">
    <property type="component" value="Unassembled WGS sequence"/>
</dbReference>
<organism evidence="6 7">
    <name type="scientific">Rubus argutus</name>
    <name type="common">Southern blackberry</name>
    <dbReference type="NCBI Taxonomy" id="59490"/>
    <lineage>
        <taxon>Eukaryota</taxon>
        <taxon>Viridiplantae</taxon>
        <taxon>Streptophyta</taxon>
        <taxon>Embryophyta</taxon>
        <taxon>Tracheophyta</taxon>
        <taxon>Spermatophyta</taxon>
        <taxon>Magnoliopsida</taxon>
        <taxon>eudicotyledons</taxon>
        <taxon>Gunneridae</taxon>
        <taxon>Pentapetalae</taxon>
        <taxon>rosids</taxon>
        <taxon>fabids</taxon>
        <taxon>Rosales</taxon>
        <taxon>Rosaceae</taxon>
        <taxon>Rosoideae</taxon>
        <taxon>Rosoideae incertae sedis</taxon>
        <taxon>Rubus</taxon>
    </lineage>
</organism>
<dbReference type="Pfam" id="PF17862">
    <property type="entry name" value="AAA_lid_3"/>
    <property type="match status" value="1"/>
</dbReference>
<name>A0AAW1WHI2_RUBAR</name>
<dbReference type="SUPFAM" id="SSF52540">
    <property type="entry name" value="P-loop containing nucleoside triphosphate hydrolases"/>
    <property type="match status" value="1"/>
</dbReference>
<dbReference type="GO" id="GO:0009507">
    <property type="term" value="C:chloroplast"/>
    <property type="evidence" value="ECO:0007669"/>
    <property type="project" value="TreeGrafter"/>
</dbReference>
<evidence type="ECO:0000256" key="2">
    <source>
        <dbReference type="ARBA" id="ARBA00022840"/>
    </source>
</evidence>
<dbReference type="InterPro" id="IPR041569">
    <property type="entry name" value="AAA_lid_3"/>
</dbReference>
<evidence type="ECO:0000259" key="4">
    <source>
        <dbReference type="Pfam" id="PF17862"/>
    </source>
</evidence>
<dbReference type="PANTHER" id="PTHR23077:SF27">
    <property type="entry name" value="ATPASE FAMILY GENE 2 PROTEIN HOMOLOG A"/>
    <property type="match status" value="1"/>
</dbReference>
<evidence type="ECO:0000313" key="6">
    <source>
        <dbReference type="EMBL" id="KAK9923455.1"/>
    </source>
</evidence>
<sequence>MHSHHAPSLDDFASNANSERSVTHGSVSKLSSVPSPKQRLEILHVLVGEMEHRLSDVQVHQLANATHGFVGSDLAALCNEAAFSSLRRYVNSRYPLDYLHRTSSTYEGCSNSLMGTNPDDDIVEELKVAFEDFENARMKVRPSAMREVIVEVLKVNWEDVGGQTEVKNQLIEAVFLHWFHFPSLLTFSDLSSQGMDNGSVGEPEKNYYISALAGATKSKFTRWWTCSNGSSLVVMSKGTTFTQQSYKVSDTFPFK</sequence>
<comment type="caution">
    <text evidence="6">The sequence shown here is derived from an EMBL/GenBank/DDBJ whole genome shotgun (WGS) entry which is preliminary data.</text>
</comment>
<proteinExistence type="predicted"/>
<evidence type="ECO:0000256" key="3">
    <source>
        <dbReference type="SAM" id="MobiDB-lite"/>
    </source>
</evidence>
<dbReference type="InterPro" id="IPR050168">
    <property type="entry name" value="AAA_ATPase_domain"/>
</dbReference>
<feature type="domain" description="AAA ATPase AAA+ lid" evidence="4">
    <location>
        <begin position="56"/>
        <end position="91"/>
    </location>
</feature>
<feature type="region of interest" description="Disordered" evidence="3">
    <location>
        <begin position="1"/>
        <end position="32"/>
    </location>
</feature>
<gene>
    <name evidence="6" type="ORF">M0R45_031874</name>
</gene>
<dbReference type="PANTHER" id="PTHR23077">
    <property type="entry name" value="AAA-FAMILY ATPASE"/>
    <property type="match status" value="1"/>
</dbReference>
<keyword evidence="2" id="KW-0067">ATP-binding</keyword>
<evidence type="ECO:0000256" key="1">
    <source>
        <dbReference type="ARBA" id="ARBA00022741"/>
    </source>
</evidence>
<dbReference type="InterPro" id="IPR055900">
    <property type="entry name" value="DUF7477"/>
</dbReference>
<evidence type="ECO:0000313" key="7">
    <source>
        <dbReference type="Proteomes" id="UP001457282"/>
    </source>
</evidence>
<dbReference type="GO" id="GO:0005524">
    <property type="term" value="F:ATP binding"/>
    <property type="evidence" value="ECO:0007669"/>
    <property type="project" value="UniProtKB-KW"/>
</dbReference>
<evidence type="ECO:0000259" key="5">
    <source>
        <dbReference type="Pfam" id="PF24289"/>
    </source>
</evidence>
<dbReference type="Gene3D" id="1.10.8.60">
    <property type="match status" value="1"/>
</dbReference>